<dbReference type="Pfam" id="PF13522">
    <property type="entry name" value="GATase_6"/>
    <property type="match status" value="1"/>
</dbReference>
<dbReference type="InterPro" id="IPR047084">
    <property type="entry name" value="GFAT_N"/>
</dbReference>
<feature type="domain" description="SIS" evidence="10">
    <location>
        <begin position="398"/>
        <end position="541"/>
    </location>
</feature>
<dbReference type="FunFam" id="3.60.20.10:FF:000052">
    <property type="entry name" value="Glutamine--fructose-6-phosphate aminotransferase [isomerizing] 2"/>
    <property type="match status" value="1"/>
</dbReference>
<dbReference type="GO" id="GO:0046349">
    <property type="term" value="P:amino sugar biosynthetic process"/>
    <property type="evidence" value="ECO:0007669"/>
    <property type="project" value="UniProtKB-ARBA"/>
</dbReference>
<name>A0AAW1PCI1_9CHLO</name>
<dbReference type="GO" id="GO:0097367">
    <property type="term" value="F:carbohydrate derivative binding"/>
    <property type="evidence" value="ECO:0007669"/>
    <property type="project" value="InterPro"/>
</dbReference>
<dbReference type="PROSITE" id="PS51464">
    <property type="entry name" value="SIS"/>
    <property type="match status" value="2"/>
</dbReference>
<dbReference type="CDD" id="cd00714">
    <property type="entry name" value="GFAT"/>
    <property type="match status" value="1"/>
</dbReference>
<dbReference type="Pfam" id="PF01380">
    <property type="entry name" value="SIS"/>
    <property type="match status" value="2"/>
</dbReference>
<comment type="catalytic activity">
    <reaction evidence="1">
        <text>D-fructose 6-phosphate + L-glutamine = D-glucosamine 6-phosphate + L-glutamate</text>
        <dbReference type="Rhea" id="RHEA:13237"/>
        <dbReference type="ChEBI" id="CHEBI:29985"/>
        <dbReference type="ChEBI" id="CHEBI:58359"/>
        <dbReference type="ChEBI" id="CHEBI:58725"/>
        <dbReference type="ChEBI" id="CHEBI:61527"/>
        <dbReference type="EC" id="2.6.1.16"/>
    </reaction>
</comment>
<evidence type="ECO:0000256" key="8">
    <source>
        <dbReference type="SAM" id="MobiDB-lite"/>
    </source>
</evidence>
<dbReference type="GO" id="GO:0006487">
    <property type="term" value="P:protein N-linked glycosylation"/>
    <property type="evidence" value="ECO:0007669"/>
    <property type="project" value="TreeGrafter"/>
</dbReference>
<dbReference type="FunFam" id="3.40.50.10490:FF:000001">
    <property type="entry name" value="Glutamine--fructose-6-phosphate aminotransferase [isomerizing]"/>
    <property type="match status" value="1"/>
</dbReference>
<dbReference type="Gene3D" id="3.40.50.10490">
    <property type="entry name" value="Glucose-6-phosphate isomerase like protein, domain 1"/>
    <property type="match status" value="2"/>
</dbReference>
<dbReference type="InterPro" id="IPR017932">
    <property type="entry name" value="GATase_2_dom"/>
</dbReference>
<dbReference type="PANTHER" id="PTHR10937:SF0">
    <property type="entry name" value="GLUTAMINE--FRUCTOSE-6-PHOSPHATE TRANSAMINASE (ISOMERIZING)"/>
    <property type="match status" value="1"/>
</dbReference>
<evidence type="ECO:0000313" key="12">
    <source>
        <dbReference type="Proteomes" id="UP001465755"/>
    </source>
</evidence>
<dbReference type="AlphaFoldDB" id="A0AAW1PCI1"/>
<keyword evidence="6" id="KW-0677">Repeat</keyword>
<dbReference type="GO" id="GO:0006002">
    <property type="term" value="P:fructose 6-phosphate metabolic process"/>
    <property type="evidence" value="ECO:0007669"/>
    <property type="project" value="TreeGrafter"/>
</dbReference>
<evidence type="ECO:0000259" key="10">
    <source>
        <dbReference type="PROSITE" id="PS51464"/>
    </source>
</evidence>
<dbReference type="PROSITE" id="PS51278">
    <property type="entry name" value="GATASE_TYPE_2"/>
    <property type="match status" value="1"/>
</dbReference>
<reference evidence="11 12" key="1">
    <citation type="journal article" date="2024" name="Nat. Commun.">
        <title>Phylogenomics reveals the evolutionary origins of lichenization in chlorophyte algae.</title>
        <authorList>
            <person name="Puginier C."/>
            <person name="Libourel C."/>
            <person name="Otte J."/>
            <person name="Skaloud P."/>
            <person name="Haon M."/>
            <person name="Grisel S."/>
            <person name="Petersen M."/>
            <person name="Berrin J.G."/>
            <person name="Delaux P.M."/>
            <person name="Dal Grande F."/>
            <person name="Keller J."/>
        </authorList>
    </citation>
    <scope>NUCLEOTIDE SEQUENCE [LARGE SCALE GENOMIC DNA]</scope>
    <source>
        <strain evidence="11 12">SAG 2036</strain>
    </source>
</reference>
<dbReference type="PANTHER" id="PTHR10937">
    <property type="entry name" value="GLUCOSAMINE--FRUCTOSE-6-PHOSPHATE AMINOTRANSFERASE, ISOMERIZING"/>
    <property type="match status" value="1"/>
</dbReference>
<dbReference type="NCBIfam" id="NF001484">
    <property type="entry name" value="PRK00331.1"/>
    <property type="match status" value="1"/>
</dbReference>
<evidence type="ECO:0000256" key="7">
    <source>
        <dbReference type="ARBA" id="ARBA00022962"/>
    </source>
</evidence>
<keyword evidence="7" id="KW-0315">Glutamine amidotransferase</keyword>
<dbReference type="InterPro" id="IPR046348">
    <property type="entry name" value="SIS_dom_sf"/>
</dbReference>
<dbReference type="NCBIfam" id="TIGR01135">
    <property type="entry name" value="glmS"/>
    <property type="match status" value="1"/>
</dbReference>
<dbReference type="SUPFAM" id="SSF53697">
    <property type="entry name" value="SIS domain"/>
    <property type="match status" value="1"/>
</dbReference>
<dbReference type="InterPro" id="IPR035490">
    <property type="entry name" value="GlmS/FrlB_SIS"/>
</dbReference>
<dbReference type="InterPro" id="IPR035466">
    <property type="entry name" value="GlmS/AgaS_SIS"/>
</dbReference>
<dbReference type="GO" id="GO:0006047">
    <property type="term" value="P:UDP-N-acetylglucosamine metabolic process"/>
    <property type="evidence" value="ECO:0007669"/>
    <property type="project" value="TreeGrafter"/>
</dbReference>
<proteinExistence type="predicted"/>
<evidence type="ECO:0000256" key="6">
    <source>
        <dbReference type="ARBA" id="ARBA00022737"/>
    </source>
</evidence>
<dbReference type="FunFam" id="3.40.50.10490:FF:000002">
    <property type="entry name" value="Glutamine--fructose-6-phosphate aminotransferase [isomerizing]"/>
    <property type="match status" value="1"/>
</dbReference>
<gene>
    <name evidence="11" type="ORF">WJX73_008652</name>
</gene>
<dbReference type="InterPro" id="IPR005855">
    <property type="entry name" value="GFAT"/>
</dbReference>
<dbReference type="InterPro" id="IPR001347">
    <property type="entry name" value="SIS_dom"/>
</dbReference>
<evidence type="ECO:0000256" key="5">
    <source>
        <dbReference type="ARBA" id="ARBA00022679"/>
    </source>
</evidence>
<evidence type="ECO:0000256" key="4">
    <source>
        <dbReference type="ARBA" id="ARBA00022576"/>
    </source>
</evidence>
<feature type="domain" description="SIS" evidence="10">
    <location>
        <begin position="569"/>
        <end position="713"/>
    </location>
</feature>
<keyword evidence="12" id="KW-1185">Reference proteome</keyword>
<dbReference type="SUPFAM" id="SSF56235">
    <property type="entry name" value="N-terminal nucleophile aminohydrolases (Ntn hydrolases)"/>
    <property type="match status" value="1"/>
</dbReference>
<dbReference type="EC" id="2.6.1.16" evidence="3"/>
<dbReference type="Gene3D" id="3.60.20.10">
    <property type="entry name" value="Glutamine Phosphoribosylpyrophosphate, subunit 1, domain 1"/>
    <property type="match status" value="1"/>
</dbReference>
<feature type="region of interest" description="Disordered" evidence="8">
    <location>
        <begin position="52"/>
        <end position="77"/>
    </location>
</feature>
<accession>A0AAW1PCI1</accession>
<sequence length="725" mass="80070">MCGIFGYYNFRVRRSRKAILEFLFTGLRRLEYRGYDSAGISIDVDPLPPAESLQDAAPASDVPESNGHALDNGHLSNGHSLNGSLNGDLDQRLTAQGSVPVVLKALGNIAALVTLAHEELCERQVSLDTVLEHHAGIAHTRWATHGVPSAVNSHPHVSDAANEFVVVHNGIITNFQALKDFLIKHGEKFESATDTEVIPKLCKYVYHNLAKTVPFNELIMEVITQLEGAFSLLIKSSHYPGELVATKRGSPLIIGIKNAVTRGRSSWGSMDGSGKRAATGALECFIASDASAVVEHTKQVIVMEDNDLVHLQDGDYQVFNAAAEERRNTVPRVLLTLTMEVSQIMKGGYDHFMQKEIHEQPDSILQTMRGRVRFERTSKHAVDPYKEHRILLGGLTDQVETIRRSRRIMFIACGTSYHSCLAARQTVEELVDVPVALELASDLMDRHCPIFRDDTCVFVSQSGETADTLMALEYAKVRGALLIGVTNTVGSAIARMTHCGVHINAGCEIGVASTKAYTSQMVAITMMALMLSEDSIQRRPLRDAIIEDMGKLPDSIREVLKLDDEMKALAEQLKKEENLLVFGRGYNYATALEAALKVKEVAYMHSEGILAGEMKHGPLALVDENLAIIVVATRDRMYEKMKSVIQQLRARHARLIVLCNPGDPDLETLMSPKCRLIHVPRLADCLQPIINIVPLQLLSYHLTILRGFNVDQPRNLAKSVTITEQ</sequence>
<dbReference type="CDD" id="cd05009">
    <property type="entry name" value="SIS_GlmS_GlmD_2"/>
    <property type="match status" value="1"/>
</dbReference>
<keyword evidence="5" id="KW-0808">Transferase</keyword>
<dbReference type="Proteomes" id="UP001465755">
    <property type="component" value="Unassembled WGS sequence"/>
</dbReference>
<comment type="caution">
    <text evidence="11">The sequence shown here is derived from an EMBL/GenBank/DDBJ whole genome shotgun (WGS) entry which is preliminary data.</text>
</comment>
<protein>
    <recommendedName>
        <fullName evidence="3">glutamine--fructose-6-phosphate transaminase (isomerizing)</fullName>
        <ecNumber evidence="3">2.6.1.16</ecNumber>
    </recommendedName>
</protein>
<evidence type="ECO:0000256" key="3">
    <source>
        <dbReference type="ARBA" id="ARBA00012916"/>
    </source>
</evidence>
<dbReference type="EMBL" id="JALJOQ010000042">
    <property type="protein sequence ID" value="KAK9805778.1"/>
    <property type="molecule type" value="Genomic_DNA"/>
</dbReference>
<dbReference type="CDD" id="cd05008">
    <property type="entry name" value="SIS_GlmS_GlmD_1"/>
    <property type="match status" value="1"/>
</dbReference>
<evidence type="ECO:0000259" key="9">
    <source>
        <dbReference type="PROSITE" id="PS51278"/>
    </source>
</evidence>
<organism evidence="11 12">
    <name type="scientific">Symbiochloris irregularis</name>
    <dbReference type="NCBI Taxonomy" id="706552"/>
    <lineage>
        <taxon>Eukaryota</taxon>
        <taxon>Viridiplantae</taxon>
        <taxon>Chlorophyta</taxon>
        <taxon>core chlorophytes</taxon>
        <taxon>Trebouxiophyceae</taxon>
        <taxon>Trebouxiales</taxon>
        <taxon>Trebouxiaceae</taxon>
        <taxon>Symbiochloris</taxon>
    </lineage>
</organism>
<keyword evidence="4" id="KW-0032">Aminotransferase</keyword>
<comment type="pathway">
    <text evidence="2">Nucleotide-sugar biosynthesis; UDP-N-acetyl-alpha-D-glucosamine biosynthesis; alpha-D-glucosamine 6-phosphate from D-fructose 6-phosphate: step 1/1.</text>
</comment>
<feature type="domain" description="Glutamine amidotransferase type-2" evidence="9">
    <location>
        <begin position="2"/>
        <end position="314"/>
    </location>
</feature>
<evidence type="ECO:0000256" key="2">
    <source>
        <dbReference type="ARBA" id="ARBA00004775"/>
    </source>
</evidence>
<evidence type="ECO:0000256" key="1">
    <source>
        <dbReference type="ARBA" id="ARBA00001031"/>
    </source>
</evidence>
<dbReference type="GO" id="GO:0004360">
    <property type="term" value="F:glutamine-fructose-6-phosphate transaminase (isomerizing) activity"/>
    <property type="evidence" value="ECO:0007669"/>
    <property type="project" value="UniProtKB-EC"/>
</dbReference>
<evidence type="ECO:0000313" key="11">
    <source>
        <dbReference type="EMBL" id="KAK9805778.1"/>
    </source>
</evidence>
<dbReference type="InterPro" id="IPR029055">
    <property type="entry name" value="Ntn_hydrolases_N"/>
</dbReference>